<evidence type="ECO:0000259" key="2">
    <source>
        <dbReference type="Pfam" id="PF22725"/>
    </source>
</evidence>
<dbReference type="InterPro" id="IPR036291">
    <property type="entry name" value="NAD(P)-bd_dom_sf"/>
</dbReference>
<evidence type="ECO:0000313" key="3">
    <source>
        <dbReference type="EMBL" id="OGG05469.1"/>
    </source>
</evidence>
<dbReference type="InterPro" id="IPR000683">
    <property type="entry name" value="Gfo/Idh/MocA-like_OxRdtase_N"/>
</dbReference>
<sequence>MKTIHWGLIGCGDIAVKRVAPAMRDLESHSIRAIARRDTGRLEEFAARFPVERLYQKAEELIADPEVDAVYLATPVNLHLEHTLLAAQAGKHVLCEKPMALDTAQCDKMNEACEKAGVLLGVAYYRRFYPAVLKIKEILTEGEIGRPVLARALAAEFWKFPDDHPLAWRIRPEEGGGGPLMDFGSHRIDILLDTLGPVREVSAFTDRLLFERQVEDSASLLLRHSSGAHSLAGAYHTIGPLCDELEVFCSAGSLTLKSLNSGSLTITRGNEREILELPPHSNLHLPLLEDFGRAIAGRRQPRVTGRIGRETSRIMEAAYRSSREGMVCKIESNGLTED</sequence>
<accession>A0A1F5YZ51</accession>
<dbReference type="Pfam" id="PF22725">
    <property type="entry name" value="GFO_IDH_MocA_C3"/>
    <property type="match status" value="1"/>
</dbReference>
<dbReference type="Gene3D" id="3.30.360.10">
    <property type="entry name" value="Dihydrodipicolinate Reductase, domain 2"/>
    <property type="match status" value="1"/>
</dbReference>
<proteinExistence type="predicted"/>
<protein>
    <recommendedName>
        <fullName evidence="5">Gfo/Idh/MocA-like oxidoreductase N-terminal domain-containing protein</fullName>
    </recommendedName>
</protein>
<feature type="domain" description="Gfo/Idh/MocA-like oxidoreductase N-terminal" evidence="1">
    <location>
        <begin position="4"/>
        <end position="124"/>
    </location>
</feature>
<dbReference type="InterPro" id="IPR055170">
    <property type="entry name" value="GFO_IDH_MocA-like_dom"/>
</dbReference>
<dbReference type="Proteomes" id="UP000179129">
    <property type="component" value="Unassembled WGS sequence"/>
</dbReference>
<gene>
    <name evidence="3" type="ORF">A3F83_08010</name>
</gene>
<dbReference type="STRING" id="1817867.A3F83_08010"/>
<dbReference type="InterPro" id="IPR052515">
    <property type="entry name" value="Gfo/Idh/MocA_Oxidoreductase"/>
</dbReference>
<dbReference type="Pfam" id="PF01408">
    <property type="entry name" value="GFO_IDH_MocA"/>
    <property type="match status" value="1"/>
</dbReference>
<dbReference type="SUPFAM" id="SSF51735">
    <property type="entry name" value="NAD(P)-binding Rossmann-fold domains"/>
    <property type="match status" value="1"/>
</dbReference>
<dbReference type="PANTHER" id="PTHR43249">
    <property type="entry name" value="UDP-N-ACETYL-2-AMINO-2-DEOXY-D-GLUCURONATE OXIDASE"/>
    <property type="match status" value="1"/>
</dbReference>
<organism evidence="3 4">
    <name type="scientific">Candidatus Glassbacteria bacterium RIFCSPLOWO2_12_FULL_58_11</name>
    <dbReference type="NCBI Taxonomy" id="1817867"/>
    <lineage>
        <taxon>Bacteria</taxon>
        <taxon>Candidatus Glassiibacteriota</taxon>
    </lineage>
</organism>
<name>A0A1F5YZ51_9BACT</name>
<dbReference type="AlphaFoldDB" id="A0A1F5YZ51"/>
<evidence type="ECO:0000259" key="1">
    <source>
        <dbReference type="Pfam" id="PF01408"/>
    </source>
</evidence>
<feature type="domain" description="GFO/IDH/MocA-like oxidoreductase" evidence="2">
    <location>
        <begin position="133"/>
        <end position="254"/>
    </location>
</feature>
<dbReference type="EMBL" id="MFIX01000047">
    <property type="protein sequence ID" value="OGG05469.1"/>
    <property type="molecule type" value="Genomic_DNA"/>
</dbReference>
<dbReference type="PANTHER" id="PTHR43249:SF1">
    <property type="entry name" value="D-GLUCOSIDE 3-DEHYDROGENASE"/>
    <property type="match status" value="1"/>
</dbReference>
<evidence type="ECO:0000313" key="4">
    <source>
        <dbReference type="Proteomes" id="UP000179129"/>
    </source>
</evidence>
<dbReference type="GO" id="GO:0000166">
    <property type="term" value="F:nucleotide binding"/>
    <property type="evidence" value="ECO:0007669"/>
    <property type="project" value="InterPro"/>
</dbReference>
<evidence type="ECO:0008006" key="5">
    <source>
        <dbReference type="Google" id="ProtNLM"/>
    </source>
</evidence>
<dbReference type="SUPFAM" id="SSF55347">
    <property type="entry name" value="Glyceraldehyde-3-phosphate dehydrogenase-like, C-terminal domain"/>
    <property type="match status" value="1"/>
</dbReference>
<reference evidence="3 4" key="1">
    <citation type="journal article" date="2016" name="Nat. Commun.">
        <title>Thousands of microbial genomes shed light on interconnected biogeochemical processes in an aquifer system.</title>
        <authorList>
            <person name="Anantharaman K."/>
            <person name="Brown C.T."/>
            <person name="Hug L.A."/>
            <person name="Sharon I."/>
            <person name="Castelle C.J."/>
            <person name="Probst A.J."/>
            <person name="Thomas B.C."/>
            <person name="Singh A."/>
            <person name="Wilkins M.J."/>
            <person name="Karaoz U."/>
            <person name="Brodie E.L."/>
            <person name="Williams K.H."/>
            <person name="Hubbard S.S."/>
            <person name="Banfield J.F."/>
        </authorList>
    </citation>
    <scope>NUCLEOTIDE SEQUENCE [LARGE SCALE GENOMIC DNA]</scope>
</reference>
<comment type="caution">
    <text evidence="3">The sequence shown here is derived from an EMBL/GenBank/DDBJ whole genome shotgun (WGS) entry which is preliminary data.</text>
</comment>
<dbReference type="Gene3D" id="3.40.50.720">
    <property type="entry name" value="NAD(P)-binding Rossmann-like Domain"/>
    <property type="match status" value="1"/>
</dbReference>